<gene>
    <name evidence="3" type="ORF">E8E12_001321</name>
</gene>
<keyword evidence="4" id="KW-1185">Reference proteome</keyword>
<dbReference type="OrthoDB" id="3695473at2759"/>
<name>A0A9P5BW54_9PLEO</name>
<protein>
    <recommendedName>
        <fullName evidence="2">Apple domain-containing protein</fullName>
    </recommendedName>
</protein>
<sequence>MSNAFYGGLTSFTLCSSYCLKDSRCEAFRYSYWSDAGSQYCEFFDVDIFANFTADSTSPYYYYDRGCAFPPFEDPVTVTSVSTPAAITVTSTRLATLTSTLSGVTITSTVAGADPSSANSDNYCQLHRDCNSICICHIHTNTSSTDQYGLLRRHADSASADKNSVLHRHDNRYKYGDILPHSYSHGYNYSSDTNYASTASARNNNQVLDEDSSVDNNQCSILKNRDNDS</sequence>
<evidence type="ECO:0000313" key="4">
    <source>
        <dbReference type="Proteomes" id="UP000758155"/>
    </source>
</evidence>
<dbReference type="AlphaFoldDB" id="A0A9P5BW54"/>
<evidence type="ECO:0000313" key="3">
    <source>
        <dbReference type="EMBL" id="KAF3032705.1"/>
    </source>
</evidence>
<feature type="region of interest" description="Disordered" evidence="1">
    <location>
        <begin position="209"/>
        <end position="229"/>
    </location>
</feature>
<accession>A0A9P5BW54</accession>
<evidence type="ECO:0000259" key="2">
    <source>
        <dbReference type="PROSITE" id="PS50948"/>
    </source>
</evidence>
<feature type="domain" description="Apple" evidence="2">
    <location>
        <begin position="1"/>
        <end position="67"/>
    </location>
</feature>
<evidence type="ECO:0000256" key="1">
    <source>
        <dbReference type="SAM" id="MobiDB-lite"/>
    </source>
</evidence>
<proteinExistence type="predicted"/>
<comment type="caution">
    <text evidence="3">The sequence shown here is derived from an EMBL/GenBank/DDBJ whole genome shotgun (WGS) entry which is preliminary data.</text>
</comment>
<organism evidence="3 4">
    <name type="scientific">Didymella heteroderae</name>
    <dbReference type="NCBI Taxonomy" id="1769908"/>
    <lineage>
        <taxon>Eukaryota</taxon>
        <taxon>Fungi</taxon>
        <taxon>Dikarya</taxon>
        <taxon>Ascomycota</taxon>
        <taxon>Pezizomycotina</taxon>
        <taxon>Dothideomycetes</taxon>
        <taxon>Pleosporomycetidae</taxon>
        <taxon>Pleosporales</taxon>
        <taxon>Pleosporineae</taxon>
        <taxon>Didymellaceae</taxon>
        <taxon>Didymella</taxon>
    </lineage>
</organism>
<dbReference type="EMBL" id="SWKV01000094">
    <property type="protein sequence ID" value="KAF3032705.1"/>
    <property type="molecule type" value="Genomic_DNA"/>
</dbReference>
<dbReference type="PROSITE" id="PS50948">
    <property type="entry name" value="PAN"/>
    <property type="match status" value="1"/>
</dbReference>
<reference evidence="3" key="1">
    <citation type="submission" date="2019-04" db="EMBL/GenBank/DDBJ databases">
        <title>Sequencing of skin fungus with MAO and IRED activity.</title>
        <authorList>
            <person name="Marsaioli A.J."/>
            <person name="Bonatto J.M.C."/>
            <person name="Reis Junior O."/>
        </authorList>
    </citation>
    <scope>NUCLEOTIDE SEQUENCE</scope>
    <source>
        <strain evidence="3">28M1</strain>
    </source>
</reference>
<dbReference type="Proteomes" id="UP000758155">
    <property type="component" value="Unassembled WGS sequence"/>
</dbReference>
<dbReference type="InterPro" id="IPR003609">
    <property type="entry name" value="Pan_app"/>
</dbReference>